<organism evidence="1">
    <name type="scientific">marine metagenome</name>
    <dbReference type="NCBI Taxonomy" id="408172"/>
    <lineage>
        <taxon>unclassified sequences</taxon>
        <taxon>metagenomes</taxon>
        <taxon>ecological metagenomes</taxon>
    </lineage>
</organism>
<evidence type="ECO:0000313" key="1">
    <source>
        <dbReference type="EMBL" id="SVD40744.1"/>
    </source>
</evidence>
<name>A0A382V2N5_9ZZZZ</name>
<protein>
    <recommendedName>
        <fullName evidence="2">Trimeric autotransporter adhesin YadA-like stalk domain-containing protein</fullName>
    </recommendedName>
</protein>
<gene>
    <name evidence="1" type="ORF">METZ01_LOCUS393598</name>
</gene>
<reference evidence="1" key="1">
    <citation type="submission" date="2018-05" db="EMBL/GenBank/DDBJ databases">
        <authorList>
            <person name="Lanie J.A."/>
            <person name="Ng W.-L."/>
            <person name="Kazmierczak K.M."/>
            <person name="Andrzejewski T.M."/>
            <person name="Davidsen T.M."/>
            <person name="Wayne K.J."/>
            <person name="Tettelin H."/>
            <person name="Glass J.I."/>
            <person name="Rusch D."/>
            <person name="Podicherti R."/>
            <person name="Tsui H.-C.T."/>
            <person name="Winkler M.E."/>
        </authorList>
    </citation>
    <scope>NUCLEOTIDE SEQUENCE</scope>
</reference>
<evidence type="ECO:0008006" key="2">
    <source>
        <dbReference type="Google" id="ProtNLM"/>
    </source>
</evidence>
<sequence>MANKNFIVKNGLTVGSTERISSAGVITGTASTQSVGNSSTSLATTAYVRGEIDALIDSAPGTLNTLDELAAAINDDAQFNTTLTDAVALKAPLASPTFTGNVSFPDDTIDLAHMSDNSVDSDQYVDGSIDLVHMSANSIDSDQYVDGSIDVAHLAADSVSAAKIQANNVGTSEIADDAVTADQIADNQITNAHMADDAIGVVELSASGT</sequence>
<accession>A0A382V2N5</accession>
<dbReference type="EMBL" id="UINC01148706">
    <property type="protein sequence ID" value="SVD40744.1"/>
    <property type="molecule type" value="Genomic_DNA"/>
</dbReference>
<feature type="non-terminal residue" evidence="1">
    <location>
        <position position="209"/>
    </location>
</feature>
<proteinExistence type="predicted"/>
<dbReference type="AlphaFoldDB" id="A0A382V2N5"/>